<accession>A0A1V8MAG2</accession>
<sequence length="327" mass="37367">MEVKNNLEGCPICGHQTYILFSAPCDYRKPIKSELYEVYWCDVCDYGQVWERPTKEKVSSFYELDSYYTHQDSAINVGKLEEKVSFFDKLRTHVSWRIDRGEDLMPHDAMSLLQGDSLTILEIGCGSGGNLLKFIEKGFSATGVEPDPEARKASKKAGLNVFDGTAEELPKVILNSKYDVVLMSHVLEHCLDVNTAISNVKSILKTNGVFIVETPNCMSHGFKDYKAAWPWSDIPRHLNFFTNSSLNSILSKHGFNVISTKYRGFCRQFSNSWLKNEEEIWHSFKTCSADVNSKPNFKLRAWKLLLKSMFSSKTYKYDSIRLIAKNI</sequence>
<comment type="caution">
    <text evidence="1">The sequence shown here is derived from an EMBL/GenBank/DDBJ whole genome shotgun (WGS) entry which is preliminary data.</text>
</comment>
<dbReference type="CDD" id="cd02440">
    <property type="entry name" value="AdoMet_MTases"/>
    <property type="match status" value="1"/>
</dbReference>
<dbReference type="PANTHER" id="PTHR43861">
    <property type="entry name" value="TRANS-ACONITATE 2-METHYLTRANSFERASE-RELATED"/>
    <property type="match status" value="1"/>
</dbReference>
<dbReference type="Proteomes" id="UP000191980">
    <property type="component" value="Unassembled WGS sequence"/>
</dbReference>
<reference evidence="1 2" key="1">
    <citation type="submission" date="2015-12" db="EMBL/GenBank/DDBJ databases">
        <authorList>
            <person name="Shamseldin A."/>
            <person name="Moawad H."/>
            <person name="Abd El-Rahim W.M."/>
            <person name="Sadowsky M.J."/>
        </authorList>
    </citation>
    <scope>NUCLEOTIDE SEQUENCE [LARGE SCALE GENOMIC DNA]</scope>
    <source>
        <strain evidence="1 2">WF1</strain>
    </source>
</reference>
<dbReference type="STRING" id="1420851.AU255_12435"/>
<dbReference type="SUPFAM" id="SSF53335">
    <property type="entry name" value="S-adenosyl-L-methionine-dependent methyltransferases"/>
    <property type="match status" value="1"/>
</dbReference>
<protein>
    <recommendedName>
        <fullName evidence="3">Methyltransferase</fullName>
    </recommendedName>
</protein>
<dbReference type="OrthoDB" id="5555092at2"/>
<evidence type="ECO:0008006" key="3">
    <source>
        <dbReference type="Google" id="ProtNLM"/>
    </source>
</evidence>
<dbReference type="InterPro" id="IPR029063">
    <property type="entry name" value="SAM-dependent_MTases_sf"/>
</dbReference>
<gene>
    <name evidence="1" type="ORF">AU255_12435</name>
</gene>
<evidence type="ECO:0000313" key="1">
    <source>
        <dbReference type="EMBL" id="OQK18581.1"/>
    </source>
</evidence>
<organism evidence="1 2">
    <name type="scientific">Methyloprofundus sedimenti</name>
    <dbReference type="NCBI Taxonomy" id="1420851"/>
    <lineage>
        <taxon>Bacteria</taxon>
        <taxon>Pseudomonadati</taxon>
        <taxon>Pseudomonadota</taxon>
        <taxon>Gammaproteobacteria</taxon>
        <taxon>Methylococcales</taxon>
        <taxon>Methylococcaceae</taxon>
        <taxon>Methyloprofundus</taxon>
    </lineage>
</organism>
<dbReference type="EMBL" id="LPUF01000001">
    <property type="protein sequence ID" value="OQK18581.1"/>
    <property type="molecule type" value="Genomic_DNA"/>
</dbReference>
<dbReference type="RefSeq" id="WP_158083116.1">
    <property type="nucleotide sequence ID" value="NZ_LPUF01000001.1"/>
</dbReference>
<dbReference type="Gene3D" id="3.40.50.150">
    <property type="entry name" value="Vaccinia Virus protein VP39"/>
    <property type="match status" value="1"/>
</dbReference>
<dbReference type="AlphaFoldDB" id="A0A1V8MAG2"/>
<evidence type="ECO:0000313" key="2">
    <source>
        <dbReference type="Proteomes" id="UP000191980"/>
    </source>
</evidence>
<proteinExistence type="predicted"/>
<dbReference type="Pfam" id="PF13489">
    <property type="entry name" value="Methyltransf_23"/>
    <property type="match status" value="1"/>
</dbReference>
<name>A0A1V8MAG2_9GAMM</name>
<keyword evidence="2" id="KW-1185">Reference proteome</keyword>